<accession>A0A1I3QVU3</accession>
<organism evidence="2 3">
    <name type="scientific">Brevibacillus centrosporus</name>
    <dbReference type="NCBI Taxonomy" id="54910"/>
    <lineage>
        <taxon>Bacteria</taxon>
        <taxon>Bacillati</taxon>
        <taxon>Bacillota</taxon>
        <taxon>Bacilli</taxon>
        <taxon>Bacillales</taxon>
        <taxon>Paenibacillaceae</taxon>
        <taxon>Brevibacillus</taxon>
    </lineage>
</organism>
<evidence type="ECO:0000259" key="1">
    <source>
        <dbReference type="Pfam" id="PF04073"/>
    </source>
</evidence>
<evidence type="ECO:0000313" key="3">
    <source>
        <dbReference type="Proteomes" id="UP000198915"/>
    </source>
</evidence>
<dbReference type="EMBL" id="FORT01000003">
    <property type="protein sequence ID" value="SFJ37227.1"/>
    <property type="molecule type" value="Genomic_DNA"/>
</dbReference>
<name>A0A1I3QVU3_9BACL</name>
<dbReference type="SUPFAM" id="SSF55826">
    <property type="entry name" value="YbaK/ProRS associated domain"/>
    <property type="match status" value="1"/>
</dbReference>
<dbReference type="InterPro" id="IPR036754">
    <property type="entry name" value="YbaK/aa-tRNA-synt-asso_dom_sf"/>
</dbReference>
<sequence>MKTSPLQRVEHFVQQFDPALVPLIFPEPMKTSEAAADALGVEVGQIAKSILFRAQDQYAMIVAAGDVRIHAKQIKAVFQGAKGKMASPDEVEAVTGFQVGAVCPFALLQEVPIFVDASLQRFDVVYTAAGIAESLLAVTYEQLLALTKAQVIDAASAE</sequence>
<dbReference type="PANTHER" id="PTHR30411:SF1">
    <property type="entry name" value="CYTOPLASMIC PROTEIN"/>
    <property type="match status" value="1"/>
</dbReference>
<dbReference type="PANTHER" id="PTHR30411">
    <property type="entry name" value="CYTOPLASMIC PROTEIN"/>
    <property type="match status" value="1"/>
</dbReference>
<dbReference type="Pfam" id="PF04073">
    <property type="entry name" value="tRNA_edit"/>
    <property type="match status" value="1"/>
</dbReference>
<dbReference type="RefSeq" id="WP_092267483.1">
    <property type="nucleotide sequence ID" value="NZ_FORT01000003.1"/>
</dbReference>
<dbReference type="Proteomes" id="UP000198915">
    <property type="component" value="Unassembled WGS sequence"/>
</dbReference>
<dbReference type="Gene3D" id="3.90.960.10">
    <property type="entry name" value="YbaK/aminoacyl-tRNA synthetase-associated domain"/>
    <property type="match status" value="1"/>
</dbReference>
<gene>
    <name evidence="2" type="ORF">SAMN05518846_103157</name>
</gene>
<dbReference type="CDD" id="cd04333">
    <property type="entry name" value="ProX_deacylase"/>
    <property type="match status" value="1"/>
</dbReference>
<dbReference type="STRING" id="1884381.SAMN05518846_103157"/>
<evidence type="ECO:0000313" key="2">
    <source>
        <dbReference type="EMBL" id="SFJ37227.1"/>
    </source>
</evidence>
<dbReference type="AlphaFoldDB" id="A0A1I3QVU3"/>
<feature type="domain" description="YbaK/aminoacyl-tRNA synthetase-associated" evidence="1">
    <location>
        <begin position="27"/>
        <end position="145"/>
    </location>
</feature>
<protein>
    <submittedName>
        <fullName evidence="2">Cys-tRNA(Pro) deacylase, prolyl-tRNA editing enzyme YbaK/EbsC</fullName>
    </submittedName>
</protein>
<dbReference type="GO" id="GO:0002161">
    <property type="term" value="F:aminoacyl-tRNA deacylase activity"/>
    <property type="evidence" value="ECO:0007669"/>
    <property type="project" value="InterPro"/>
</dbReference>
<dbReference type="InterPro" id="IPR007214">
    <property type="entry name" value="YbaK/aa-tRNA-synth-assoc-dom"/>
</dbReference>
<keyword evidence="3" id="KW-1185">Reference proteome</keyword>
<reference evidence="3" key="1">
    <citation type="submission" date="2016-10" db="EMBL/GenBank/DDBJ databases">
        <authorList>
            <person name="Varghese N."/>
            <person name="Submissions S."/>
        </authorList>
    </citation>
    <scope>NUCLEOTIDE SEQUENCE [LARGE SCALE GENOMIC DNA]</scope>
    <source>
        <strain evidence="3">OK042</strain>
    </source>
</reference>
<proteinExistence type="predicted"/>